<feature type="transmembrane region" description="Helical" evidence="1">
    <location>
        <begin position="63"/>
        <end position="84"/>
    </location>
</feature>
<proteinExistence type="predicted"/>
<accession>A0ABU0C357</accession>
<keyword evidence="1" id="KW-1133">Transmembrane helix</keyword>
<keyword evidence="3" id="KW-1185">Reference proteome</keyword>
<feature type="transmembrane region" description="Helical" evidence="1">
    <location>
        <begin position="188"/>
        <end position="208"/>
    </location>
</feature>
<name>A0ABU0C357_9BRAD</name>
<reference evidence="2 3" key="1">
    <citation type="submission" date="2023-07" db="EMBL/GenBank/DDBJ databases">
        <title>Genomic Encyclopedia of Type Strains, Phase IV (KMG-IV): sequencing the most valuable type-strain genomes for metagenomic binning, comparative biology and taxonomic classification.</title>
        <authorList>
            <person name="Goeker M."/>
        </authorList>
    </citation>
    <scope>NUCLEOTIDE SEQUENCE [LARGE SCALE GENOMIC DNA]</scope>
    <source>
        <strain evidence="2 3">DSM 11549</strain>
    </source>
</reference>
<evidence type="ECO:0000313" key="2">
    <source>
        <dbReference type="EMBL" id="MDQ0324943.1"/>
    </source>
</evidence>
<organism evidence="2 3">
    <name type="scientific">Rhodopseudomonas julia</name>
    <dbReference type="NCBI Taxonomy" id="200617"/>
    <lineage>
        <taxon>Bacteria</taxon>
        <taxon>Pseudomonadati</taxon>
        <taxon>Pseudomonadota</taxon>
        <taxon>Alphaproteobacteria</taxon>
        <taxon>Hyphomicrobiales</taxon>
        <taxon>Nitrobacteraceae</taxon>
        <taxon>Rhodopseudomonas</taxon>
    </lineage>
</organism>
<dbReference type="Proteomes" id="UP001230253">
    <property type="component" value="Unassembled WGS sequence"/>
</dbReference>
<keyword evidence="1" id="KW-0472">Membrane</keyword>
<dbReference type="EMBL" id="JAUSUK010000001">
    <property type="protein sequence ID" value="MDQ0324943.1"/>
    <property type="molecule type" value="Genomic_DNA"/>
</dbReference>
<dbReference type="RefSeq" id="WP_307153187.1">
    <property type="nucleotide sequence ID" value="NZ_JAUSUK010000001.1"/>
</dbReference>
<keyword evidence="1" id="KW-0812">Transmembrane</keyword>
<dbReference type="InterPro" id="IPR010331">
    <property type="entry name" value="ExoD"/>
</dbReference>
<comment type="caution">
    <text evidence="2">The sequence shown here is derived from an EMBL/GenBank/DDBJ whole genome shotgun (WGS) entry which is preliminary data.</text>
</comment>
<dbReference type="PIRSF" id="PIRSF033239">
    <property type="entry name" value="ExoD"/>
    <property type="match status" value="1"/>
</dbReference>
<dbReference type="Pfam" id="PF06055">
    <property type="entry name" value="ExoD"/>
    <property type="match status" value="1"/>
</dbReference>
<evidence type="ECO:0000313" key="3">
    <source>
        <dbReference type="Proteomes" id="UP001230253"/>
    </source>
</evidence>
<dbReference type="PANTHER" id="PTHR41795">
    <property type="entry name" value="EXOPOLYSACCHARIDE SYNTHESIS PROTEIN"/>
    <property type="match status" value="1"/>
</dbReference>
<evidence type="ECO:0000256" key="1">
    <source>
        <dbReference type="SAM" id="Phobius"/>
    </source>
</evidence>
<dbReference type="PANTHER" id="PTHR41795:SF1">
    <property type="entry name" value="EXOPOLYSACCHARIDE SYNTHESIS PROTEIN"/>
    <property type="match status" value="1"/>
</dbReference>
<evidence type="ECO:0008006" key="4">
    <source>
        <dbReference type="Google" id="ProtNLM"/>
    </source>
</evidence>
<sequence>MEPALLSTRSAVMESNPRNTTEVVDRLAETARRHERVSIGQMMDTFGHRSYGPFLLVPALIELSPIGGIPGVPTFLAAIIALFAGQMLFGRDHFWIPDFLSRQSVSARKLGEATQSMRAFSRRLDRWFHGRLTRYAKGPFVRVAAFISILMTLTVPPLELIPFASSAPMGAIALFGLALLVCDGALMIAATGLAGVALAVTASVFAPAL</sequence>
<feature type="transmembrane region" description="Helical" evidence="1">
    <location>
        <begin position="139"/>
        <end position="155"/>
    </location>
</feature>
<protein>
    <recommendedName>
        <fullName evidence="4">Exopolysaccharide biosynthesis protein</fullName>
    </recommendedName>
</protein>
<feature type="transmembrane region" description="Helical" evidence="1">
    <location>
        <begin position="161"/>
        <end position="181"/>
    </location>
</feature>
<gene>
    <name evidence="2" type="ORF">J2R99_000792</name>
</gene>